<evidence type="ECO:0000313" key="11">
    <source>
        <dbReference type="RefSeq" id="XP_047740953.1"/>
    </source>
</evidence>
<dbReference type="PROSITE" id="PS00623">
    <property type="entry name" value="GMC_OXRED_1"/>
    <property type="match status" value="1"/>
</dbReference>
<dbReference type="GO" id="GO:0050660">
    <property type="term" value="F:flavin adenine dinucleotide binding"/>
    <property type="evidence" value="ECO:0007669"/>
    <property type="project" value="InterPro"/>
</dbReference>
<dbReference type="SUPFAM" id="SSF51905">
    <property type="entry name" value="FAD/NAD(P)-binding domain"/>
    <property type="match status" value="1"/>
</dbReference>
<organism evidence="10 11">
    <name type="scientific">Hyalella azteca</name>
    <name type="common">Amphipod</name>
    <dbReference type="NCBI Taxonomy" id="294128"/>
    <lineage>
        <taxon>Eukaryota</taxon>
        <taxon>Metazoa</taxon>
        <taxon>Ecdysozoa</taxon>
        <taxon>Arthropoda</taxon>
        <taxon>Crustacea</taxon>
        <taxon>Multicrustacea</taxon>
        <taxon>Malacostraca</taxon>
        <taxon>Eumalacostraca</taxon>
        <taxon>Peracarida</taxon>
        <taxon>Amphipoda</taxon>
        <taxon>Senticaudata</taxon>
        <taxon>Talitrida</taxon>
        <taxon>Talitroidea</taxon>
        <taxon>Hyalellidae</taxon>
        <taxon>Hyalella</taxon>
    </lineage>
</organism>
<dbReference type="OMA" id="FHATKEV"/>
<evidence type="ECO:0000259" key="8">
    <source>
        <dbReference type="PROSITE" id="PS00623"/>
    </source>
</evidence>
<evidence type="ECO:0000259" key="9">
    <source>
        <dbReference type="PROSITE" id="PS00624"/>
    </source>
</evidence>
<dbReference type="InterPro" id="IPR007867">
    <property type="entry name" value="GMC_OxRtase_C"/>
</dbReference>
<keyword evidence="3 6" id="KW-0285">Flavoprotein</keyword>
<evidence type="ECO:0000313" key="10">
    <source>
        <dbReference type="Proteomes" id="UP000694843"/>
    </source>
</evidence>
<dbReference type="RefSeq" id="XP_047740953.1">
    <property type="nucleotide sequence ID" value="XM_047884997.1"/>
</dbReference>
<keyword evidence="10" id="KW-1185">Reference proteome</keyword>
<dbReference type="PIRSF" id="PIRSF000137">
    <property type="entry name" value="Alcohol_oxidase"/>
    <property type="match status" value="1"/>
</dbReference>
<keyword evidence="4 5" id="KW-0274">FAD</keyword>
<dbReference type="InterPro" id="IPR036188">
    <property type="entry name" value="FAD/NAD-bd_sf"/>
</dbReference>
<name>A0A979FUP4_HYAAZ</name>
<dbReference type="KEGG" id="hazt:108667521"/>
<sequence>MGQAAINAAMAALVGFTAKLLIGQANFPTDIVEDDVSVDFIIVGSGSAGSPVAARLSENPAWEVLVLEAGGAPPAESRVPGMMLYSMPDYGRYGYNYRTTPQKYSQFNYVNNANLFPRGKLIGGSSAVNFMMYNRGNRYDYDRWAALGNNGWDYKTVLKYFKKSENYRGRITPENTAYHGVGGPMTVESKRYGTPLAKAYLDAGRELGYPSLDTNAASQMGFNTPDVTVKDGLRQSAAESFIKPNLHRRNLRIQSDSQVTKVLFDRNLRAIGVEYKHRNRVRRAYARKEVVLSAGAVDSPKLLLLSGVGPRQHLEALGIRTLVDLPGVGQNFQDHPSIFGICWNVPKGMATSFQRLLGPASKIEYITKRSGPLSAPFGMEGNAWVRLREGDPTFPDMQFLIASLSIGVDFGLLISPTVGFKREVYNDYFKPYQGQEGFNIGPMLTVPKSRGSITLRSNDPADPPLIDPNFLSHPDDVELFLEGVKFALAIGNTTVMRERIGARFNDRPVTGCKHLSYGSDDYWRCFIRRMASTTYHPAGTCKMAPESDPGSVVSSRLLVRGVSGLRVIDASIMPFITSGNTNAPSIMIGERGADFIKEDHGFI</sequence>
<comment type="cofactor">
    <cofactor evidence="1 5">
        <name>FAD</name>
        <dbReference type="ChEBI" id="CHEBI:57692"/>
    </cofactor>
</comment>
<evidence type="ECO:0000256" key="2">
    <source>
        <dbReference type="ARBA" id="ARBA00010790"/>
    </source>
</evidence>
<keyword evidence="7" id="KW-0732">Signal</keyword>
<feature type="binding site" evidence="5">
    <location>
        <position position="259"/>
    </location>
    <ligand>
        <name>FAD</name>
        <dbReference type="ChEBI" id="CHEBI:57692"/>
    </ligand>
</feature>
<dbReference type="SUPFAM" id="SSF54373">
    <property type="entry name" value="FAD-linked reductases, C-terminal domain"/>
    <property type="match status" value="1"/>
</dbReference>
<dbReference type="PANTHER" id="PTHR11552:SF147">
    <property type="entry name" value="CHOLINE DEHYDROGENASE, MITOCHONDRIAL"/>
    <property type="match status" value="1"/>
</dbReference>
<feature type="domain" description="Glucose-methanol-choline oxidoreductase N-terminal" evidence="9">
    <location>
        <begin position="295"/>
        <end position="309"/>
    </location>
</feature>
<dbReference type="InterPro" id="IPR012132">
    <property type="entry name" value="GMC_OxRdtase"/>
</dbReference>
<evidence type="ECO:0000256" key="4">
    <source>
        <dbReference type="ARBA" id="ARBA00022827"/>
    </source>
</evidence>
<gene>
    <name evidence="11" type="primary">LOC108667521</name>
</gene>
<dbReference type="Proteomes" id="UP000694843">
    <property type="component" value="Unplaced"/>
</dbReference>
<feature type="signal peptide" evidence="7">
    <location>
        <begin position="1"/>
        <end position="25"/>
    </location>
</feature>
<evidence type="ECO:0000256" key="3">
    <source>
        <dbReference type="ARBA" id="ARBA00022630"/>
    </source>
</evidence>
<evidence type="ECO:0000256" key="1">
    <source>
        <dbReference type="ARBA" id="ARBA00001974"/>
    </source>
</evidence>
<dbReference type="Gene3D" id="3.50.50.60">
    <property type="entry name" value="FAD/NAD(P)-binding domain"/>
    <property type="match status" value="1"/>
</dbReference>
<evidence type="ECO:0000256" key="5">
    <source>
        <dbReference type="PIRSR" id="PIRSR000137-2"/>
    </source>
</evidence>
<evidence type="ECO:0000256" key="6">
    <source>
        <dbReference type="RuleBase" id="RU003968"/>
    </source>
</evidence>
<feature type="domain" description="Glucose-methanol-choline oxidoreductase N-terminal" evidence="8">
    <location>
        <begin position="119"/>
        <end position="142"/>
    </location>
</feature>
<dbReference type="OrthoDB" id="269227at2759"/>
<dbReference type="Pfam" id="PF00732">
    <property type="entry name" value="GMC_oxred_N"/>
    <property type="match status" value="1"/>
</dbReference>
<evidence type="ECO:0000256" key="7">
    <source>
        <dbReference type="SAM" id="SignalP"/>
    </source>
</evidence>
<dbReference type="GO" id="GO:0016614">
    <property type="term" value="F:oxidoreductase activity, acting on CH-OH group of donors"/>
    <property type="evidence" value="ECO:0007669"/>
    <property type="project" value="InterPro"/>
</dbReference>
<proteinExistence type="inferred from homology"/>
<dbReference type="PANTHER" id="PTHR11552">
    <property type="entry name" value="GLUCOSE-METHANOL-CHOLINE GMC OXIDOREDUCTASE"/>
    <property type="match status" value="1"/>
</dbReference>
<dbReference type="InterPro" id="IPR000172">
    <property type="entry name" value="GMC_OxRdtase_N"/>
</dbReference>
<reference evidence="11" key="1">
    <citation type="submission" date="2025-08" db="UniProtKB">
        <authorList>
            <consortium name="RefSeq"/>
        </authorList>
    </citation>
    <scope>IDENTIFICATION</scope>
    <source>
        <tissue evidence="11">Whole organism</tissue>
    </source>
</reference>
<dbReference type="PROSITE" id="PS00624">
    <property type="entry name" value="GMC_OXRED_2"/>
    <property type="match status" value="1"/>
</dbReference>
<dbReference type="GeneID" id="108667521"/>
<comment type="similarity">
    <text evidence="2 6">Belongs to the GMC oxidoreductase family.</text>
</comment>
<accession>A0A979FUP4</accession>
<dbReference type="AlphaFoldDB" id="A0A979FUP4"/>
<feature type="chain" id="PRO_5036756520" evidence="7">
    <location>
        <begin position="26"/>
        <end position="603"/>
    </location>
</feature>
<protein>
    <submittedName>
        <fullName evidence="11">Glucose dehydrogenase [FAD, quinone]</fullName>
    </submittedName>
</protein>
<dbReference type="Gene3D" id="3.30.560.10">
    <property type="entry name" value="Glucose Oxidase, domain 3"/>
    <property type="match status" value="1"/>
</dbReference>
<dbReference type="Pfam" id="PF05199">
    <property type="entry name" value="GMC_oxred_C"/>
    <property type="match status" value="1"/>
</dbReference>